<organism evidence="3 4">
    <name type="scientific">Algivirga pacifica</name>
    <dbReference type="NCBI Taxonomy" id="1162670"/>
    <lineage>
        <taxon>Bacteria</taxon>
        <taxon>Pseudomonadati</taxon>
        <taxon>Bacteroidota</taxon>
        <taxon>Cytophagia</taxon>
        <taxon>Cytophagales</taxon>
        <taxon>Flammeovirgaceae</taxon>
        <taxon>Algivirga</taxon>
    </lineage>
</organism>
<gene>
    <name evidence="3" type="ORF">GCM10023331_40880</name>
</gene>
<protein>
    <recommendedName>
        <fullName evidence="2">VWFA domain-containing protein</fullName>
    </recommendedName>
</protein>
<evidence type="ECO:0000313" key="3">
    <source>
        <dbReference type="EMBL" id="GAA4852217.1"/>
    </source>
</evidence>
<dbReference type="SUPFAM" id="SSF53300">
    <property type="entry name" value="vWA-like"/>
    <property type="match status" value="1"/>
</dbReference>
<accession>A0ABP9DM17</accession>
<feature type="domain" description="VWFA" evidence="2">
    <location>
        <begin position="324"/>
        <end position="425"/>
    </location>
</feature>
<evidence type="ECO:0000259" key="2">
    <source>
        <dbReference type="Pfam" id="PF13519"/>
    </source>
</evidence>
<comment type="caution">
    <text evidence="3">The sequence shown here is derived from an EMBL/GenBank/DDBJ whole genome shotgun (WGS) entry which is preliminary data.</text>
</comment>
<feature type="region of interest" description="Disordered" evidence="1">
    <location>
        <begin position="112"/>
        <end position="136"/>
    </location>
</feature>
<dbReference type="PANTHER" id="PTHR36846:SF1">
    <property type="entry name" value="PROTEIN VIAA"/>
    <property type="match status" value="1"/>
</dbReference>
<dbReference type="InterPro" id="IPR036465">
    <property type="entry name" value="vWFA_dom_sf"/>
</dbReference>
<dbReference type="InterPro" id="IPR002035">
    <property type="entry name" value="VWF_A"/>
</dbReference>
<dbReference type="RefSeq" id="WP_345375275.1">
    <property type="nucleotide sequence ID" value="NZ_BAABJX010000071.1"/>
</dbReference>
<evidence type="ECO:0000313" key="4">
    <source>
        <dbReference type="Proteomes" id="UP001500298"/>
    </source>
</evidence>
<dbReference type="Proteomes" id="UP001500298">
    <property type="component" value="Unassembled WGS sequence"/>
</dbReference>
<evidence type="ECO:0000256" key="1">
    <source>
        <dbReference type="SAM" id="MobiDB-lite"/>
    </source>
</evidence>
<dbReference type="Pfam" id="PF13519">
    <property type="entry name" value="VWA_2"/>
    <property type="match status" value="1"/>
</dbReference>
<sequence>MEATLSERIERFVLFGNIGNQEDRTFFGNYLKALLGKGTLEEPTSIPEHLLPYVQAVEDILLTPGLQERMERYPLIREKTLTEVLDYLDGIALQRPPKKKFRLNLSLSFFSSGKQKKKEQGGKGKKKKQGKMGQLSSSLSDMMDKMLNNRNKQQRFKKSLQKKSENVERIMHLSRFLKHGDSPKWGDFAGKWTESNLESLHKYEALLNDQQSIKTLARLLGKYSGALHAQEEESLKTIAIKPFRRTLSKGRKQLVGVTENNDLAHLLPSEIALLGNPETEAIFYKKFAEKKLQTFELKGSSQDKKEEKEQKEKQKTNKEQKGPVILCVDTSASMMGKQEEIAKMLSLAILKEAIKEDRKCLLMAFSKEVKTLDLSDATHNMDTLLQFLSMSFHGGTDPNEALTQGVEYMHQEAFHTADLLLISDGRIPVPDNYTRVRILTAQQKGNRFFHIMIANNAQTGKINEFNANWYYNPKSEHSLKEIALSLKQLQRPLS</sequence>
<feature type="compositionally biased region" description="Basic and acidic residues" evidence="1">
    <location>
        <begin position="301"/>
        <end position="319"/>
    </location>
</feature>
<feature type="region of interest" description="Disordered" evidence="1">
    <location>
        <begin position="298"/>
        <end position="319"/>
    </location>
</feature>
<proteinExistence type="predicted"/>
<dbReference type="Gene3D" id="3.40.50.410">
    <property type="entry name" value="von Willebrand factor, type A domain"/>
    <property type="match status" value="1"/>
</dbReference>
<keyword evidence="4" id="KW-1185">Reference proteome</keyword>
<dbReference type="PANTHER" id="PTHR36846">
    <property type="entry name" value="PROTEIN VIAA"/>
    <property type="match status" value="1"/>
</dbReference>
<reference evidence="4" key="1">
    <citation type="journal article" date="2019" name="Int. J. Syst. Evol. Microbiol.">
        <title>The Global Catalogue of Microorganisms (GCM) 10K type strain sequencing project: providing services to taxonomists for standard genome sequencing and annotation.</title>
        <authorList>
            <consortium name="The Broad Institute Genomics Platform"/>
            <consortium name="The Broad Institute Genome Sequencing Center for Infectious Disease"/>
            <person name="Wu L."/>
            <person name="Ma J."/>
        </authorList>
    </citation>
    <scope>NUCLEOTIDE SEQUENCE [LARGE SCALE GENOMIC DNA]</scope>
    <source>
        <strain evidence="4">JCM 18326</strain>
    </source>
</reference>
<dbReference type="EMBL" id="BAABJX010000071">
    <property type="protein sequence ID" value="GAA4852217.1"/>
    <property type="molecule type" value="Genomic_DNA"/>
</dbReference>
<name>A0ABP9DM17_9BACT</name>